<sequence length="451" mass="48769">MPRNKITKSLVLTSMLALVLSGCGGGNGNNTAANNTAAPADTAASTEAPAPKVTLKMMHLWPAGSSAQQNKLVGQIIGDYQKEHPNVTIKQEVLENEQYKNKLKVLSASNELPDVGITWAAGFMEPYVMGGLFAPLDDILGGEQLKDKFVPGTTEAYAVDGKTYALPIELNISPIYYNKDIFAKYNLQVPTTYDEFKQVVKTLSDNGVAPIALGNKDRWTGSLWYMYLADRIAGSDTLKKATNGTGSFDDLGLIQAAAEVQTLVDMNAFNKGFNGLSNDEGKSEFMNEKAAMYLMGTWELPNFTTNPDIPQEFKDKVGFFKFPTVEGGKGNINSWVGGPGVGLFVAESSEVKEEAKAFVEYFVAKWGQDSVTTAGVIPATKVDTSNSELPQLYVDLLNELNNASSITLFADVQMKPNAAQVHLDMIQALFGTAVTPEQFAAKHKEAVDKGN</sequence>
<protein>
    <submittedName>
        <fullName evidence="1">ABC transporter substrate-binding protein</fullName>
    </submittedName>
</protein>
<proteinExistence type="predicted"/>
<organism evidence="1 2">
    <name type="scientific">Paenibacillus donghaensis</name>
    <dbReference type="NCBI Taxonomy" id="414771"/>
    <lineage>
        <taxon>Bacteria</taxon>
        <taxon>Bacillati</taxon>
        <taxon>Bacillota</taxon>
        <taxon>Bacilli</taxon>
        <taxon>Bacillales</taxon>
        <taxon>Paenibacillaceae</taxon>
        <taxon>Paenibacillus</taxon>
    </lineage>
</organism>
<dbReference type="Proteomes" id="UP000249890">
    <property type="component" value="Chromosome"/>
</dbReference>
<evidence type="ECO:0000313" key="1">
    <source>
        <dbReference type="EMBL" id="ASA24854.1"/>
    </source>
</evidence>
<dbReference type="EMBL" id="CP021780">
    <property type="protein sequence ID" value="ASA24854.1"/>
    <property type="molecule type" value="Genomic_DNA"/>
</dbReference>
<dbReference type="PROSITE" id="PS51257">
    <property type="entry name" value="PROKAR_LIPOPROTEIN"/>
    <property type="match status" value="1"/>
</dbReference>
<name>A0A2Z2KFF2_9BACL</name>
<dbReference type="Gene3D" id="3.40.190.10">
    <property type="entry name" value="Periplasmic binding protein-like II"/>
    <property type="match status" value="2"/>
</dbReference>
<dbReference type="Pfam" id="PF01547">
    <property type="entry name" value="SBP_bac_1"/>
    <property type="match status" value="1"/>
</dbReference>
<dbReference type="PANTHER" id="PTHR43649">
    <property type="entry name" value="ARABINOSE-BINDING PROTEIN-RELATED"/>
    <property type="match status" value="1"/>
</dbReference>
<keyword evidence="2" id="KW-1185">Reference proteome</keyword>
<reference evidence="1 2" key="1">
    <citation type="submission" date="2017-06" db="EMBL/GenBank/DDBJ databases">
        <title>Complete genome sequence of Paenibacillus donghaensis KCTC 13049T isolated from East Sea sediment, South Korea.</title>
        <authorList>
            <person name="Jung B.K."/>
            <person name="Hong S.-J."/>
            <person name="Shin J.-H."/>
        </authorList>
    </citation>
    <scope>NUCLEOTIDE SEQUENCE [LARGE SCALE GENOMIC DNA]</scope>
    <source>
        <strain evidence="1 2">KCTC 13049</strain>
    </source>
</reference>
<dbReference type="OrthoDB" id="9798191at2"/>
<accession>A0A2Z2KFF2</accession>
<dbReference type="KEGG" id="pdh:B9T62_31300"/>
<gene>
    <name evidence="1" type="ORF">B9T62_31300</name>
</gene>
<dbReference type="RefSeq" id="WP_087918822.1">
    <property type="nucleotide sequence ID" value="NZ_CP021780.1"/>
</dbReference>
<dbReference type="InterPro" id="IPR050490">
    <property type="entry name" value="Bact_solute-bd_prot1"/>
</dbReference>
<dbReference type="SUPFAM" id="SSF53850">
    <property type="entry name" value="Periplasmic binding protein-like II"/>
    <property type="match status" value="1"/>
</dbReference>
<dbReference type="InterPro" id="IPR006059">
    <property type="entry name" value="SBP"/>
</dbReference>
<dbReference type="AlphaFoldDB" id="A0A2Z2KFF2"/>
<evidence type="ECO:0000313" key="2">
    <source>
        <dbReference type="Proteomes" id="UP000249890"/>
    </source>
</evidence>
<dbReference type="PANTHER" id="PTHR43649:SF14">
    <property type="entry name" value="BLR3389 PROTEIN"/>
    <property type="match status" value="1"/>
</dbReference>